<comment type="caution">
    <text evidence="14">The sequence shown here is derived from an EMBL/GenBank/DDBJ whole genome shotgun (WGS) entry which is preliminary data.</text>
</comment>
<feature type="domain" description="Inward rectifier potassium channel C-terminal" evidence="13">
    <location>
        <begin position="139"/>
        <end position="298"/>
    </location>
</feature>
<dbReference type="Gene3D" id="2.60.40.1400">
    <property type="entry name" value="G protein-activated inward rectifier potassium channel 1"/>
    <property type="match status" value="1"/>
</dbReference>
<evidence type="ECO:0000256" key="2">
    <source>
        <dbReference type="ARBA" id="ARBA00022448"/>
    </source>
</evidence>
<evidence type="ECO:0000313" key="15">
    <source>
        <dbReference type="Proteomes" id="UP000269154"/>
    </source>
</evidence>
<keyword evidence="9 11" id="KW-0472">Membrane</keyword>
<dbReference type="InterPro" id="IPR041647">
    <property type="entry name" value="IRK_C"/>
</dbReference>
<dbReference type="OrthoDB" id="9799090at2"/>
<keyword evidence="8" id="KW-0406">Ion transport</keyword>
<evidence type="ECO:0000259" key="13">
    <source>
        <dbReference type="Pfam" id="PF17655"/>
    </source>
</evidence>
<dbReference type="Proteomes" id="UP000269154">
    <property type="component" value="Unassembled WGS sequence"/>
</dbReference>
<dbReference type="PRINTS" id="PR01320">
    <property type="entry name" value="KIRCHANNEL"/>
</dbReference>
<dbReference type="GO" id="GO:0005886">
    <property type="term" value="C:plasma membrane"/>
    <property type="evidence" value="ECO:0007669"/>
    <property type="project" value="TreeGrafter"/>
</dbReference>
<dbReference type="Pfam" id="PF07885">
    <property type="entry name" value="Ion_trans_2"/>
    <property type="match status" value="1"/>
</dbReference>
<evidence type="ECO:0000313" key="14">
    <source>
        <dbReference type="EMBL" id="RQH50297.1"/>
    </source>
</evidence>
<keyword evidence="7 11" id="KW-1133">Transmembrane helix</keyword>
<dbReference type="GO" id="GO:0034702">
    <property type="term" value="C:monoatomic ion channel complex"/>
    <property type="evidence" value="ECO:0007669"/>
    <property type="project" value="UniProtKB-KW"/>
</dbReference>
<feature type="transmembrane region" description="Helical" evidence="11">
    <location>
        <begin position="108"/>
        <end position="130"/>
    </location>
</feature>
<dbReference type="InterPro" id="IPR014756">
    <property type="entry name" value="Ig_E-set"/>
</dbReference>
<feature type="domain" description="Potassium channel" evidence="12">
    <location>
        <begin position="50"/>
        <end position="131"/>
    </location>
</feature>
<feature type="transmembrane region" description="Helical" evidence="11">
    <location>
        <begin position="46"/>
        <end position="67"/>
    </location>
</feature>
<dbReference type="AlphaFoldDB" id="A0A3N6NU52"/>
<dbReference type="GO" id="GO:1990573">
    <property type="term" value="P:potassium ion import across plasma membrane"/>
    <property type="evidence" value="ECO:0007669"/>
    <property type="project" value="TreeGrafter"/>
</dbReference>
<evidence type="ECO:0000256" key="3">
    <source>
        <dbReference type="ARBA" id="ARBA00022538"/>
    </source>
</evidence>
<evidence type="ECO:0000256" key="9">
    <source>
        <dbReference type="ARBA" id="ARBA00023136"/>
    </source>
</evidence>
<dbReference type="InterPro" id="IPR016449">
    <property type="entry name" value="K_chnl_inward-rec_Kir"/>
</dbReference>
<dbReference type="InterPro" id="IPR013518">
    <property type="entry name" value="K_chnl_inward-rec_Kir_cyto"/>
</dbReference>
<dbReference type="GO" id="GO:0005242">
    <property type="term" value="F:inward rectifier potassium channel activity"/>
    <property type="evidence" value="ECO:0007669"/>
    <property type="project" value="InterPro"/>
</dbReference>
<evidence type="ECO:0000256" key="4">
    <source>
        <dbReference type="ARBA" id="ARBA00022692"/>
    </source>
</evidence>
<keyword evidence="10 14" id="KW-0407">Ion channel</keyword>
<dbReference type="PANTHER" id="PTHR11767">
    <property type="entry name" value="INWARD RECTIFIER POTASSIUM CHANNEL"/>
    <property type="match status" value="1"/>
</dbReference>
<organism evidence="14 15">
    <name type="scientific">Okeania hirsuta</name>
    <dbReference type="NCBI Taxonomy" id="1458930"/>
    <lineage>
        <taxon>Bacteria</taxon>
        <taxon>Bacillati</taxon>
        <taxon>Cyanobacteriota</taxon>
        <taxon>Cyanophyceae</taxon>
        <taxon>Oscillatoriophycideae</taxon>
        <taxon>Oscillatoriales</taxon>
        <taxon>Microcoleaceae</taxon>
        <taxon>Okeania</taxon>
    </lineage>
</organism>
<accession>A0A3N6NU52</accession>
<dbReference type="Gene3D" id="1.10.287.70">
    <property type="match status" value="1"/>
</dbReference>
<keyword evidence="6" id="KW-0630">Potassium</keyword>
<dbReference type="RefSeq" id="WP_124144722.1">
    <property type="nucleotide sequence ID" value="NZ_CAWOKI010000033.1"/>
</dbReference>
<evidence type="ECO:0000256" key="11">
    <source>
        <dbReference type="SAM" id="Phobius"/>
    </source>
</evidence>
<keyword evidence="4 11" id="KW-0812">Transmembrane</keyword>
<evidence type="ECO:0000256" key="6">
    <source>
        <dbReference type="ARBA" id="ARBA00022958"/>
    </source>
</evidence>
<evidence type="ECO:0000256" key="10">
    <source>
        <dbReference type="ARBA" id="ARBA00023303"/>
    </source>
</evidence>
<proteinExistence type="predicted"/>
<name>A0A3N6NU52_9CYAN</name>
<dbReference type="Pfam" id="PF17655">
    <property type="entry name" value="IRK_C"/>
    <property type="match status" value="1"/>
</dbReference>
<dbReference type="InterPro" id="IPR013099">
    <property type="entry name" value="K_chnl_dom"/>
</dbReference>
<gene>
    <name evidence="14" type="ORF">D5R40_06235</name>
</gene>
<dbReference type="SUPFAM" id="SSF81296">
    <property type="entry name" value="E set domains"/>
    <property type="match status" value="1"/>
</dbReference>
<keyword evidence="15" id="KW-1185">Reference proteome</keyword>
<protein>
    <submittedName>
        <fullName evidence="14">ATP-sensitive inward rectifier potassium channel 10</fullName>
    </submittedName>
</protein>
<keyword evidence="2" id="KW-0813">Transport</keyword>
<evidence type="ECO:0000256" key="7">
    <source>
        <dbReference type="ARBA" id="ARBA00022989"/>
    </source>
</evidence>
<dbReference type="PANTHER" id="PTHR11767:SF102">
    <property type="entry name" value="INWARDLY RECTIFYING POTASSIUM CHANNEL 1, ISOFORM F"/>
    <property type="match status" value="1"/>
</dbReference>
<dbReference type="GO" id="GO:0034765">
    <property type="term" value="P:regulation of monoatomic ion transmembrane transport"/>
    <property type="evidence" value="ECO:0007669"/>
    <property type="project" value="TreeGrafter"/>
</dbReference>
<evidence type="ECO:0000256" key="5">
    <source>
        <dbReference type="ARBA" id="ARBA00022882"/>
    </source>
</evidence>
<dbReference type="EMBL" id="RCBY01000022">
    <property type="protein sequence ID" value="RQH50297.1"/>
    <property type="molecule type" value="Genomic_DNA"/>
</dbReference>
<comment type="subcellular location">
    <subcellularLocation>
        <location evidence="1">Membrane</location>
        <topology evidence="1">Multi-pass membrane protein</topology>
    </subcellularLocation>
</comment>
<keyword evidence="5" id="KW-0851">Voltage-gated channel</keyword>
<dbReference type="SUPFAM" id="SSF81324">
    <property type="entry name" value="Voltage-gated potassium channels"/>
    <property type="match status" value="1"/>
</dbReference>
<evidence type="ECO:0000256" key="1">
    <source>
        <dbReference type="ARBA" id="ARBA00004141"/>
    </source>
</evidence>
<evidence type="ECO:0000259" key="12">
    <source>
        <dbReference type="Pfam" id="PF07885"/>
    </source>
</evidence>
<reference evidence="14 15" key="1">
    <citation type="journal article" date="2018" name="ACS Chem. Biol.">
        <title>Ketoreductase domain dysfunction expands chemodiversity: malyngamide biosynthesis in the cyanobacterium Okeania hirsuta.</title>
        <authorList>
            <person name="Moss N.A."/>
            <person name="Leao T."/>
            <person name="Rankin M."/>
            <person name="McCullough T.M."/>
            <person name="Qu P."/>
            <person name="Korobeynikov A."/>
            <person name="Smith J.L."/>
            <person name="Gerwick L."/>
            <person name="Gerwick W.H."/>
        </authorList>
    </citation>
    <scope>NUCLEOTIDE SEQUENCE [LARGE SCALE GENOMIC DNA]</scope>
    <source>
        <strain evidence="14 15">PAB10Feb10-1</strain>
    </source>
</reference>
<keyword evidence="3" id="KW-0633">Potassium transport</keyword>
<sequence>MKNFKRKPQKTFVRKIGPVDFIISGMTRFEWSDFYHWLIQISWQKLWGIIISFYLIINIIFTFLYLASSNGIANAQPGSFSDAFSFSVQTMATIGYGAMYPTNTYTHILVTIEVFIGLIAMAMITGLMFARFSLPTARVLFSKVAVISPYNGIPTLMFRIANQRQNWIVETQVRVTLLMDKEVSAEGHSLRRLCDLKLVRSQTPMLALTWLVMHQIDENSPLYNWSEDDFKNLNNQDMRFFIMLTGLDETVSQTIHARHIYTLDQIMWHQRFVDIMFTSAGGQNYVDYSHFHDVMPLEISKN</sequence>
<evidence type="ECO:0000256" key="8">
    <source>
        <dbReference type="ARBA" id="ARBA00023065"/>
    </source>
</evidence>